<accession>A0A6H1WQS7</accession>
<feature type="compositionally biased region" description="Acidic residues" evidence="1">
    <location>
        <begin position="1"/>
        <end position="10"/>
    </location>
</feature>
<protein>
    <recommendedName>
        <fullName evidence="5">Flagellar protein FliL</fullName>
    </recommendedName>
</protein>
<keyword evidence="2" id="KW-0812">Transmembrane</keyword>
<dbReference type="Proteomes" id="UP000501253">
    <property type="component" value="Chromosome"/>
</dbReference>
<keyword evidence="2" id="KW-0472">Membrane</keyword>
<feature type="region of interest" description="Disordered" evidence="1">
    <location>
        <begin position="96"/>
        <end position="116"/>
    </location>
</feature>
<proteinExistence type="predicted"/>
<keyword evidence="2" id="KW-1133">Transmembrane helix</keyword>
<sequence>MPGETFEETEVPSAPEASSTEETPPPPEEGPESEEDSPEKLIRALEREEEEAPSEKEPSRFSAGNLFFLVGIGLSLVGILLGGFFLWKLLHPFPKTPSSPKSPPPSPEKPVSKASPSSIPLVKTEFSLVLKHFLIPLETEGGAPVFVKASVILYFESQREVLRAKRIEKALRGLIYDTFRGIPFYYWRSPEGVAKIREALFEVFRTRAPEGLVPKEIEVRGYILK</sequence>
<feature type="compositionally biased region" description="Pro residues" evidence="1">
    <location>
        <begin position="96"/>
        <end position="108"/>
    </location>
</feature>
<evidence type="ECO:0000313" key="4">
    <source>
        <dbReference type="Proteomes" id="UP000501253"/>
    </source>
</evidence>
<evidence type="ECO:0000313" key="3">
    <source>
        <dbReference type="EMBL" id="QJA05518.1"/>
    </source>
</evidence>
<dbReference type="KEGG" id="tmai:FVE67_01335"/>
<evidence type="ECO:0000256" key="2">
    <source>
        <dbReference type="SAM" id="Phobius"/>
    </source>
</evidence>
<keyword evidence="4" id="KW-1185">Reference proteome</keyword>
<dbReference type="EMBL" id="CP042909">
    <property type="protein sequence ID" value="QJA05518.1"/>
    <property type="molecule type" value="Genomic_DNA"/>
</dbReference>
<gene>
    <name evidence="3" type="ORF">FVE67_01335</name>
</gene>
<reference evidence="3 4" key="1">
    <citation type="submission" date="2019-08" db="EMBL/GenBank/DDBJ databases">
        <title>Complete genome sequence of Thermosulfurimonas marina SU872T, an anaerobic thermophilic chemolithoautotrophic bacterium isolated from a shallow marine hydrothermal vent.</title>
        <authorList>
            <person name="Allioux M."/>
            <person name="Jebbar M."/>
            <person name="Slobodkina G."/>
            <person name="Slobodkin A."/>
            <person name="Moalic Y."/>
            <person name="Frolova A."/>
            <person name="Shao Z."/>
            <person name="Alain K."/>
        </authorList>
    </citation>
    <scope>NUCLEOTIDE SEQUENCE [LARGE SCALE GENOMIC DNA]</scope>
    <source>
        <strain evidence="3 4">SU872</strain>
    </source>
</reference>
<feature type="compositionally biased region" description="Low complexity" evidence="1">
    <location>
        <begin position="11"/>
        <end position="22"/>
    </location>
</feature>
<feature type="transmembrane region" description="Helical" evidence="2">
    <location>
        <begin position="66"/>
        <end position="87"/>
    </location>
</feature>
<feature type="region of interest" description="Disordered" evidence="1">
    <location>
        <begin position="1"/>
        <end position="59"/>
    </location>
</feature>
<organism evidence="3 4">
    <name type="scientific">Thermosulfurimonas marina</name>
    <dbReference type="NCBI Taxonomy" id="2047767"/>
    <lineage>
        <taxon>Bacteria</taxon>
        <taxon>Pseudomonadati</taxon>
        <taxon>Thermodesulfobacteriota</taxon>
        <taxon>Thermodesulfobacteria</taxon>
        <taxon>Thermodesulfobacteriales</taxon>
        <taxon>Thermodesulfobacteriaceae</taxon>
        <taxon>Thermosulfurimonas</taxon>
    </lineage>
</organism>
<name>A0A6H1WQS7_9BACT</name>
<evidence type="ECO:0000256" key="1">
    <source>
        <dbReference type="SAM" id="MobiDB-lite"/>
    </source>
</evidence>
<dbReference type="RefSeq" id="WP_168718883.1">
    <property type="nucleotide sequence ID" value="NZ_CP042909.1"/>
</dbReference>
<evidence type="ECO:0008006" key="5">
    <source>
        <dbReference type="Google" id="ProtNLM"/>
    </source>
</evidence>
<dbReference type="AlphaFoldDB" id="A0A6H1WQS7"/>